<evidence type="ECO:0000313" key="2">
    <source>
        <dbReference type="EMBL" id="PNP61360.1"/>
    </source>
</evidence>
<evidence type="ECO:0000313" key="3">
    <source>
        <dbReference type="Proteomes" id="UP000236664"/>
    </source>
</evidence>
<dbReference type="Proteomes" id="UP000236664">
    <property type="component" value="Unassembled WGS sequence"/>
</dbReference>
<name>A0A2K0UU96_GIBNY</name>
<proteinExistence type="predicted"/>
<sequence length="163" mass="18928">MVKKGKKVDPDTDNKPSTKTYDQKQALEQSLNKIRNETSPYTSVDDIPTRVTSKRPNRHYSDPDYASASRTVQDLEAKKIKRRVNQTVWNMGIEPQYDEDGNRVWHSKALKYAERARERAITEQDNDIYIRAYTKSEGTSLIENTEELKWLSSGPTLRHENKP</sequence>
<dbReference type="EMBL" id="MTQA01000302">
    <property type="protein sequence ID" value="PNP61360.1"/>
    <property type="molecule type" value="Genomic_DNA"/>
</dbReference>
<feature type="compositionally biased region" description="Polar residues" evidence="1">
    <location>
        <begin position="26"/>
        <end position="42"/>
    </location>
</feature>
<gene>
    <name evidence="2" type="ORF">FNYG_13912</name>
</gene>
<dbReference type="OrthoDB" id="3884315at2759"/>
<feature type="compositionally biased region" description="Basic and acidic residues" evidence="1">
    <location>
        <begin position="7"/>
        <end position="16"/>
    </location>
</feature>
<feature type="region of interest" description="Disordered" evidence="1">
    <location>
        <begin position="1"/>
        <end position="70"/>
    </location>
</feature>
<organism evidence="2 3">
    <name type="scientific">Gibberella nygamai</name>
    <name type="common">Bean root rot disease fungus</name>
    <name type="synonym">Fusarium nygamai</name>
    <dbReference type="NCBI Taxonomy" id="42673"/>
    <lineage>
        <taxon>Eukaryota</taxon>
        <taxon>Fungi</taxon>
        <taxon>Dikarya</taxon>
        <taxon>Ascomycota</taxon>
        <taxon>Pezizomycotina</taxon>
        <taxon>Sordariomycetes</taxon>
        <taxon>Hypocreomycetidae</taxon>
        <taxon>Hypocreales</taxon>
        <taxon>Nectriaceae</taxon>
        <taxon>Fusarium</taxon>
        <taxon>Fusarium fujikuroi species complex</taxon>
    </lineage>
</organism>
<keyword evidence="3" id="KW-1185">Reference proteome</keyword>
<reference evidence="2 3" key="1">
    <citation type="submission" date="2017-06" db="EMBL/GenBank/DDBJ databases">
        <title>Genome of Fusarium nygamai isolate CS10214.</title>
        <authorList>
            <person name="Gardiner D.M."/>
            <person name="Obanor F."/>
            <person name="Kazan K."/>
        </authorList>
    </citation>
    <scope>NUCLEOTIDE SEQUENCE [LARGE SCALE GENOMIC DNA]</scope>
    <source>
        <strain evidence="2 3">CS10214</strain>
    </source>
</reference>
<protein>
    <submittedName>
        <fullName evidence="2">Uncharacterized protein</fullName>
    </submittedName>
</protein>
<comment type="caution">
    <text evidence="2">The sequence shown here is derived from an EMBL/GenBank/DDBJ whole genome shotgun (WGS) entry which is preliminary data.</text>
</comment>
<evidence type="ECO:0000256" key="1">
    <source>
        <dbReference type="SAM" id="MobiDB-lite"/>
    </source>
</evidence>
<accession>A0A2K0UU96</accession>
<dbReference type="AlphaFoldDB" id="A0A2K0UU96"/>